<evidence type="ECO:0000256" key="1">
    <source>
        <dbReference type="SAM" id="Phobius"/>
    </source>
</evidence>
<dbReference type="EMBL" id="SWKV01000040">
    <property type="protein sequence ID" value="KAF3037788.1"/>
    <property type="molecule type" value="Genomic_DNA"/>
</dbReference>
<sequence length="189" mass="21226">MSVTMPPAAGLEILSTPVSSSFTPAMPSQPPLQTYPGLFIATEQTPQGGEAKNRVFNYYFLFLALLAAMLAALLWWMHCQRHREQEQIRVRGQRALVRDVERWAMYRRREAPVLEGMDEVPPPYKPKADTVTTLEHLNDGMDGAVNVTVPPRAHSRDDTEYIRLPDYSETIGIDDNNTSSSSVRAHDGI</sequence>
<proteinExistence type="predicted"/>
<name>A0A9P5BZQ1_9PLEO</name>
<comment type="caution">
    <text evidence="2">The sequence shown here is derived from an EMBL/GenBank/DDBJ whole genome shotgun (WGS) entry which is preliminary data.</text>
</comment>
<keyword evidence="1" id="KW-0472">Membrane</keyword>
<protein>
    <submittedName>
        <fullName evidence="2">Uncharacterized protein</fullName>
    </submittedName>
</protein>
<keyword evidence="1" id="KW-0812">Transmembrane</keyword>
<feature type="transmembrane region" description="Helical" evidence="1">
    <location>
        <begin position="56"/>
        <end position="77"/>
    </location>
</feature>
<keyword evidence="3" id="KW-1185">Reference proteome</keyword>
<keyword evidence="1" id="KW-1133">Transmembrane helix</keyword>
<gene>
    <name evidence="2" type="ORF">E8E12_004437</name>
</gene>
<evidence type="ECO:0000313" key="2">
    <source>
        <dbReference type="EMBL" id="KAF3037788.1"/>
    </source>
</evidence>
<accession>A0A9P5BZQ1</accession>
<organism evidence="2 3">
    <name type="scientific">Didymella heteroderae</name>
    <dbReference type="NCBI Taxonomy" id="1769908"/>
    <lineage>
        <taxon>Eukaryota</taxon>
        <taxon>Fungi</taxon>
        <taxon>Dikarya</taxon>
        <taxon>Ascomycota</taxon>
        <taxon>Pezizomycotina</taxon>
        <taxon>Dothideomycetes</taxon>
        <taxon>Pleosporomycetidae</taxon>
        <taxon>Pleosporales</taxon>
        <taxon>Pleosporineae</taxon>
        <taxon>Didymellaceae</taxon>
        <taxon>Didymella</taxon>
    </lineage>
</organism>
<reference evidence="2" key="1">
    <citation type="submission" date="2019-04" db="EMBL/GenBank/DDBJ databases">
        <title>Sequencing of skin fungus with MAO and IRED activity.</title>
        <authorList>
            <person name="Marsaioli A.J."/>
            <person name="Bonatto J.M.C."/>
            <person name="Reis Junior O."/>
        </authorList>
    </citation>
    <scope>NUCLEOTIDE SEQUENCE</scope>
    <source>
        <strain evidence="2">28M1</strain>
    </source>
</reference>
<dbReference type="AlphaFoldDB" id="A0A9P5BZQ1"/>
<dbReference type="OrthoDB" id="4775599at2759"/>
<evidence type="ECO:0000313" key="3">
    <source>
        <dbReference type="Proteomes" id="UP000758155"/>
    </source>
</evidence>
<dbReference type="Proteomes" id="UP000758155">
    <property type="component" value="Unassembled WGS sequence"/>
</dbReference>